<dbReference type="Gene3D" id="2.160.20.10">
    <property type="entry name" value="Single-stranded right-handed beta-helix, Pectin lyase-like"/>
    <property type="match status" value="1"/>
</dbReference>
<evidence type="ECO:0000313" key="6">
    <source>
        <dbReference type="EMBL" id="ERT09308.1"/>
    </source>
</evidence>
<dbReference type="AlphaFoldDB" id="U7QN42"/>
<name>U7QN42_9CYAN</name>
<comment type="caution">
    <text evidence="6">The sequence shown here is derived from an EMBL/GenBank/DDBJ whole genome shotgun (WGS) entry which is preliminary data.</text>
</comment>
<keyword evidence="3" id="KW-0732">Signal</keyword>
<dbReference type="InterPro" id="IPR012334">
    <property type="entry name" value="Pectin_lyas_fold"/>
</dbReference>
<feature type="domain" description="Pel9A-like right handed beta-helix region" evidence="5">
    <location>
        <begin position="38"/>
        <end position="91"/>
    </location>
</feature>
<protein>
    <submittedName>
        <fullName evidence="6">Uncharacterized protein</fullName>
    </submittedName>
</protein>
<dbReference type="Proteomes" id="UP000017127">
    <property type="component" value="Unassembled WGS sequence"/>
</dbReference>
<reference evidence="6 7" key="1">
    <citation type="journal article" date="2013" name="Front. Microbiol.">
        <title>Comparative genomic analyses of the cyanobacterium, Lyngbya aestuarii BL J, a powerful hydrogen producer.</title>
        <authorList>
            <person name="Kothari A."/>
            <person name="Vaughn M."/>
            <person name="Garcia-Pichel F."/>
        </authorList>
    </citation>
    <scope>NUCLEOTIDE SEQUENCE [LARGE SCALE GENOMIC DNA]</scope>
    <source>
        <strain evidence="6 7">BL J</strain>
    </source>
</reference>
<dbReference type="PATRIC" id="fig|1348334.3.peg.764"/>
<dbReference type="Pfam" id="PF13229">
    <property type="entry name" value="Beta_helix"/>
    <property type="match status" value="1"/>
</dbReference>
<accession>U7QN42</accession>
<dbReference type="InterPro" id="IPR053868">
    <property type="entry name" value="Pel9A-like_beta_helix"/>
</dbReference>
<keyword evidence="2" id="KW-0964">Secreted</keyword>
<evidence type="ECO:0000259" key="5">
    <source>
        <dbReference type="Pfam" id="PF22842"/>
    </source>
</evidence>
<dbReference type="GO" id="GO:0016837">
    <property type="term" value="F:carbon-oxygen lyase activity, acting on polysaccharides"/>
    <property type="evidence" value="ECO:0007669"/>
    <property type="project" value="TreeGrafter"/>
</dbReference>
<dbReference type="EMBL" id="AUZM01000004">
    <property type="protein sequence ID" value="ERT09308.1"/>
    <property type="molecule type" value="Genomic_DNA"/>
</dbReference>
<dbReference type="SUPFAM" id="SSF51126">
    <property type="entry name" value="Pectin lyase-like"/>
    <property type="match status" value="1"/>
</dbReference>
<dbReference type="InterPro" id="IPR039448">
    <property type="entry name" value="Beta_helix"/>
</dbReference>
<dbReference type="SMART" id="SM00710">
    <property type="entry name" value="PbH1"/>
    <property type="match status" value="10"/>
</dbReference>
<evidence type="ECO:0000313" key="7">
    <source>
        <dbReference type="Proteomes" id="UP000017127"/>
    </source>
</evidence>
<keyword evidence="7" id="KW-1185">Reference proteome</keyword>
<evidence type="ECO:0000256" key="1">
    <source>
        <dbReference type="ARBA" id="ARBA00004613"/>
    </source>
</evidence>
<evidence type="ECO:0000259" key="4">
    <source>
        <dbReference type="Pfam" id="PF13229"/>
    </source>
</evidence>
<dbReference type="InterPro" id="IPR006626">
    <property type="entry name" value="PbH1"/>
</dbReference>
<sequence>MQMNHRLSFATRRRFIQAAATLVGVSLAKTTYSSTATEKQIYYISPSGNDANPGTLEQPWATIQKAADTLTAGDTVYLREGTYLISQQINPRNSGTENQWIIYAGYPRETAIIDADNIYVGPPVGQAPFPHDQGAFQIEGKHHILIKNLTLKNSHNGGFVVRDSHHIDFYNNTTINTFSSGIFIGRGCYQHKVLGNTVINANTNEMRIEHPGYPYQKSVGPHEGITIGSVEDFEVAYNQVCYCAKEGIDCKGTPKRGKIHHNYTHHCRRQGLYADSWRDVLEDLEFYENVVHDCETGIAISAEDGPKINNIKIHHNLVFNNRATGIFISRWGKDRLKTNIQIYNNTIHHNGYGLKNTPDPYWLTGGLYFYSTNLENVVVRDNIFSDNAWFQIGYSSDFEPDAFRTKNIKIESNLFFDNNTVTYPVNLDEWANDRVYATKGEDFIEADPLFENTMNVNFYLQASSPAAQKNFGAFPPNATQNFWWSVNFPPQFVHPSEESFS</sequence>
<dbReference type="InterPro" id="IPR011050">
    <property type="entry name" value="Pectin_lyase_fold/virulence"/>
</dbReference>
<dbReference type="PANTHER" id="PTHR40088">
    <property type="entry name" value="PECTATE LYASE (EUROFUNG)"/>
    <property type="match status" value="1"/>
</dbReference>
<gene>
    <name evidence="6" type="ORF">M595_0778</name>
</gene>
<proteinExistence type="predicted"/>
<dbReference type="PANTHER" id="PTHR40088:SF2">
    <property type="entry name" value="SECRETED SUGAR HYDROLASE"/>
    <property type="match status" value="1"/>
</dbReference>
<comment type="subcellular location">
    <subcellularLocation>
        <location evidence="1">Secreted</location>
    </subcellularLocation>
</comment>
<dbReference type="InterPro" id="IPR052052">
    <property type="entry name" value="Polysaccharide_Lyase_9"/>
</dbReference>
<dbReference type="GO" id="GO:0005576">
    <property type="term" value="C:extracellular region"/>
    <property type="evidence" value="ECO:0007669"/>
    <property type="project" value="UniProtKB-SubCell"/>
</dbReference>
<evidence type="ECO:0000256" key="2">
    <source>
        <dbReference type="ARBA" id="ARBA00022525"/>
    </source>
</evidence>
<evidence type="ECO:0000256" key="3">
    <source>
        <dbReference type="ARBA" id="ARBA00022729"/>
    </source>
</evidence>
<dbReference type="Pfam" id="PF22842">
    <property type="entry name" value="Pel9A-like_beta_helix"/>
    <property type="match status" value="1"/>
</dbReference>
<feature type="domain" description="Right handed beta helix" evidence="4">
    <location>
        <begin position="136"/>
        <end position="309"/>
    </location>
</feature>
<organism evidence="6 7">
    <name type="scientific">Lyngbya aestuarii BL J</name>
    <dbReference type="NCBI Taxonomy" id="1348334"/>
    <lineage>
        <taxon>Bacteria</taxon>
        <taxon>Bacillati</taxon>
        <taxon>Cyanobacteriota</taxon>
        <taxon>Cyanophyceae</taxon>
        <taxon>Oscillatoriophycideae</taxon>
        <taxon>Oscillatoriales</taxon>
        <taxon>Microcoleaceae</taxon>
        <taxon>Lyngbya</taxon>
    </lineage>
</organism>